<sequence length="149" mass="17120">MIEGSFDAPSEDDLTAMFTKIGQDVGNRQESSSTDDKHYILYSQHVQHLHRFTTFFADSNEEAQSVANSFLAIIHERMLRHDNPQALRYFTLRDDGYDPGITSKQSQYTLLIILDTIVDPYLEISDWADIFTELNPHNSGSFSEMRPIQ</sequence>
<name>A0A0H5QL43_9EUKA</name>
<accession>A0A0H5QL43</accession>
<dbReference type="EMBL" id="HACM01001880">
    <property type="protein sequence ID" value="CRZ02322.1"/>
    <property type="molecule type" value="Transcribed_RNA"/>
</dbReference>
<evidence type="ECO:0000313" key="1">
    <source>
        <dbReference type="EMBL" id="CRZ02322.1"/>
    </source>
</evidence>
<protein>
    <submittedName>
        <fullName evidence="1">Uncharacterized protein</fullName>
    </submittedName>
</protein>
<reference evidence="1" key="1">
    <citation type="submission" date="2015-04" db="EMBL/GenBank/DDBJ databases">
        <title>The genome sequence of the plant pathogenic Rhizarian Plasmodiophora brassicae reveals insights in its biotrophic life cycle and the origin of chitin synthesis.</title>
        <authorList>
            <person name="Schwelm A."/>
            <person name="Fogelqvist J."/>
            <person name="Knaust A."/>
            <person name="Julke S."/>
            <person name="Lilja T."/>
            <person name="Dhandapani V."/>
            <person name="Bonilla-Rosso G."/>
            <person name="Karlsson M."/>
            <person name="Shevchenko A."/>
            <person name="Choi S.R."/>
            <person name="Kim H.G."/>
            <person name="Park J.Y."/>
            <person name="Lim Y.P."/>
            <person name="Ludwig-Muller J."/>
            <person name="Dixelius C."/>
        </authorList>
    </citation>
    <scope>NUCLEOTIDE SEQUENCE</scope>
    <source>
        <tissue evidence="1">Potato root galls</tissue>
    </source>
</reference>
<proteinExistence type="predicted"/>
<organism evidence="1">
    <name type="scientific">Spongospora subterranea</name>
    <dbReference type="NCBI Taxonomy" id="70186"/>
    <lineage>
        <taxon>Eukaryota</taxon>
        <taxon>Sar</taxon>
        <taxon>Rhizaria</taxon>
        <taxon>Endomyxa</taxon>
        <taxon>Phytomyxea</taxon>
        <taxon>Plasmodiophorida</taxon>
        <taxon>Plasmodiophoridae</taxon>
        <taxon>Spongospora</taxon>
    </lineage>
</organism>
<dbReference type="AlphaFoldDB" id="A0A0H5QL43"/>